<keyword evidence="1" id="KW-0472">Membrane</keyword>
<dbReference type="RefSeq" id="WP_023861692.1">
    <property type="nucleotide sequence ID" value="NZ_JAAILH010000047.1"/>
</dbReference>
<proteinExistence type="predicted"/>
<evidence type="ECO:0000313" key="3">
    <source>
        <dbReference type="Proteomes" id="UP000217768"/>
    </source>
</evidence>
<name>A0A2A2ZK37_MYCAV</name>
<dbReference type="EMBL" id="NSFD01000022">
    <property type="protein sequence ID" value="PBA26798.1"/>
    <property type="molecule type" value="Genomic_DNA"/>
</dbReference>
<sequence>MRHNPVQHARIVGRGQPIRYPSARDAAATSGLAAVGIAAVAFVVCVANFALGHAGAGVTAAIVAMLAFGAGLAWLAMDRRRIRQEQRDWTISRPAR</sequence>
<comment type="caution">
    <text evidence="2">The sequence shown here is derived from an EMBL/GenBank/DDBJ whole genome shotgun (WGS) entry which is preliminary data.</text>
</comment>
<keyword evidence="1" id="KW-1133">Transmembrane helix</keyword>
<feature type="transmembrane region" description="Helical" evidence="1">
    <location>
        <begin position="56"/>
        <end position="77"/>
    </location>
</feature>
<evidence type="ECO:0000256" key="1">
    <source>
        <dbReference type="SAM" id="Phobius"/>
    </source>
</evidence>
<organism evidence="2 3">
    <name type="scientific">Mycobacterium avium</name>
    <dbReference type="NCBI Taxonomy" id="1764"/>
    <lineage>
        <taxon>Bacteria</taxon>
        <taxon>Bacillati</taxon>
        <taxon>Actinomycetota</taxon>
        <taxon>Actinomycetes</taxon>
        <taxon>Mycobacteriales</taxon>
        <taxon>Mycobacteriaceae</taxon>
        <taxon>Mycobacterium</taxon>
        <taxon>Mycobacterium avium complex (MAC)</taxon>
    </lineage>
</organism>
<reference evidence="2 3" key="1">
    <citation type="submission" date="2017-08" db="EMBL/GenBank/DDBJ databases">
        <title>Phylogenetic analysis of Mycobacterium avium complex whole genomes.</title>
        <authorList>
            <person name="Caverly L.J."/>
            <person name="Spilker T."/>
            <person name="Lipuma J."/>
        </authorList>
    </citation>
    <scope>NUCLEOTIDE SEQUENCE [LARGE SCALE GENOMIC DNA]</scope>
    <source>
        <strain evidence="2 3">FLAC0165</strain>
    </source>
</reference>
<keyword evidence="1" id="KW-0812">Transmembrane</keyword>
<dbReference type="AlphaFoldDB" id="A0A2A2ZK37"/>
<gene>
    <name evidence="2" type="ORF">CKJ66_10900</name>
</gene>
<evidence type="ECO:0000313" key="2">
    <source>
        <dbReference type="EMBL" id="PBA26798.1"/>
    </source>
</evidence>
<evidence type="ECO:0008006" key="4">
    <source>
        <dbReference type="Google" id="ProtNLM"/>
    </source>
</evidence>
<dbReference type="Proteomes" id="UP000217768">
    <property type="component" value="Unassembled WGS sequence"/>
</dbReference>
<accession>A0A2A2ZK37</accession>
<feature type="transmembrane region" description="Helical" evidence="1">
    <location>
        <begin position="26"/>
        <end position="50"/>
    </location>
</feature>
<protein>
    <recommendedName>
        <fullName evidence="4">UsfY protein</fullName>
    </recommendedName>
</protein>